<evidence type="ECO:0000256" key="1">
    <source>
        <dbReference type="SAM" id="Phobius"/>
    </source>
</evidence>
<keyword evidence="1" id="KW-0472">Membrane</keyword>
<dbReference type="Gramene" id="PGSC0003DMT400091852">
    <property type="protein sequence ID" value="PGSC0003DMT400091852"/>
    <property type="gene ID" value="PGSC0003DMG400041423"/>
</dbReference>
<feature type="transmembrane region" description="Helical" evidence="1">
    <location>
        <begin position="70"/>
        <end position="93"/>
    </location>
</feature>
<evidence type="ECO:0000313" key="3">
    <source>
        <dbReference type="Proteomes" id="UP000011115"/>
    </source>
</evidence>
<sequence length="116" mass="13553">MKTMEETRWVRVRGVGHDGKKVCWPKLVMRRPRVADFVRLKKEERKMGFKIDLHLCQLHVTARISGELKFPILVVMDINTIILSISILLFLSLPRRIPVDAMASIRNFKEELSLEL</sequence>
<keyword evidence="3" id="KW-1185">Reference proteome</keyword>
<dbReference type="AlphaFoldDB" id="M1DNJ2"/>
<dbReference type="EnsemblPlants" id="PGSC0003DMT400091852">
    <property type="protein sequence ID" value="PGSC0003DMT400091852"/>
    <property type="gene ID" value="PGSC0003DMG400041423"/>
</dbReference>
<dbReference type="InParanoid" id="M1DNJ2"/>
<dbReference type="HOGENOM" id="CLU_2101253_0_0_1"/>
<protein>
    <submittedName>
        <fullName evidence="2">Uncharacterized protein</fullName>
    </submittedName>
</protein>
<evidence type="ECO:0000313" key="2">
    <source>
        <dbReference type="EnsemblPlants" id="PGSC0003DMT400091852"/>
    </source>
</evidence>
<name>M1DNJ2_SOLTU</name>
<keyword evidence="1" id="KW-1133">Transmembrane helix</keyword>
<reference evidence="2" key="2">
    <citation type="submission" date="2015-06" db="UniProtKB">
        <authorList>
            <consortium name="EnsemblPlants"/>
        </authorList>
    </citation>
    <scope>IDENTIFICATION</scope>
    <source>
        <strain evidence="2">DM1-3 516 R44</strain>
    </source>
</reference>
<dbReference type="PaxDb" id="4113-PGSC0003DMT400091852"/>
<reference evidence="3" key="1">
    <citation type="journal article" date="2011" name="Nature">
        <title>Genome sequence and analysis of the tuber crop potato.</title>
        <authorList>
            <consortium name="The Potato Genome Sequencing Consortium"/>
        </authorList>
    </citation>
    <scope>NUCLEOTIDE SEQUENCE [LARGE SCALE GENOMIC DNA]</scope>
    <source>
        <strain evidence="3">cv. DM1-3 516 R44</strain>
    </source>
</reference>
<dbReference type="Proteomes" id="UP000011115">
    <property type="component" value="Unassembled WGS sequence"/>
</dbReference>
<keyword evidence="1" id="KW-0812">Transmembrane</keyword>
<organism evidence="2 3">
    <name type="scientific">Solanum tuberosum</name>
    <name type="common">Potato</name>
    <dbReference type="NCBI Taxonomy" id="4113"/>
    <lineage>
        <taxon>Eukaryota</taxon>
        <taxon>Viridiplantae</taxon>
        <taxon>Streptophyta</taxon>
        <taxon>Embryophyta</taxon>
        <taxon>Tracheophyta</taxon>
        <taxon>Spermatophyta</taxon>
        <taxon>Magnoliopsida</taxon>
        <taxon>eudicotyledons</taxon>
        <taxon>Gunneridae</taxon>
        <taxon>Pentapetalae</taxon>
        <taxon>asterids</taxon>
        <taxon>lamiids</taxon>
        <taxon>Solanales</taxon>
        <taxon>Solanaceae</taxon>
        <taxon>Solanoideae</taxon>
        <taxon>Solaneae</taxon>
        <taxon>Solanum</taxon>
    </lineage>
</organism>
<accession>M1DNJ2</accession>
<proteinExistence type="predicted"/>